<feature type="region of interest" description="Disordered" evidence="1">
    <location>
        <begin position="1"/>
        <end position="36"/>
    </location>
</feature>
<accession>A0A2N7X427</accession>
<gene>
    <name evidence="2" type="ORF">C0Z20_13785</name>
</gene>
<dbReference type="RefSeq" id="WP_018441124.1">
    <property type="nucleotide sequence ID" value="NZ_KB890176.1"/>
</dbReference>
<evidence type="ECO:0000313" key="2">
    <source>
        <dbReference type="EMBL" id="PMS36518.1"/>
    </source>
</evidence>
<sequence length="129" mass="13076">MQIESALTSYAQQGNATSTDSGWQNRGANGASQDPQVLQLAETAVPTQDAAVSISAEGAAAAARDGAATSDATLDASSQPDASPVKSFTYGTLGLERPDKPEEETNGYYTAGRWLAAGITLGGLIALVA</sequence>
<dbReference type="AlphaFoldDB" id="A0A2N7X427"/>
<name>A0A2N7X427_9BURK</name>
<feature type="compositionally biased region" description="Low complexity" evidence="1">
    <location>
        <begin position="55"/>
        <end position="78"/>
    </location>
</feature>
<evidence type="ECO:0000313" key="3">
    <source>
        <dbReference type="Proteomes" id="UP000235777"/>
    </source>
</evidence>
<protein>
    <submittedName>
        <fullName evidence="2">Uncharacterized protein</fullName>
    </submittedName>
</protein>
<feature type="region of interest" description="Disordered" evidence="1">
    <location>
        <begin position="55"/>
        <end position="104"/>
    </location>
</feature>
<dbReference type="OrthoDB" id="6388959at2"/>
<evidence type="ECO:0000256" key="1">
    <source>
        <dbReference type="SAM" id="MobiDB-lite"/>
    </source>
</evidence>
<keyword evidence="3" id="KW-1185">Reference proteome</keyword>
<proteinExistence type="predicted"/>
<reference evidence="2 3" key="1">
    <citation type="submission" date="2018-01" db="EMBL/GenBank/DDBJ databases">
        <title>Whole genome analyses suggest that Burkholderia sensu lato contains two further novel genera in the rhizoxinica-symbiotica group Mycetohabitans gen. nov., and Trinickia gen. nov.: implications for the evolution of diazotrophy and nodulation in the Burkholderiaceae.</title>
        <authorList>
            <person name="Estrada-de los Santos P."/>
            <person name="Palmer M."/>
            <person name="Chavez-Ramirez B."/>
            <person name="Beukes C."/>
            <person name="Steenkamp E.T."/>
            <person name="Hirsch A.M."/>
            <person name="Manyaka P."/>
            <person name="Maluk M."/>
            <person name="Lafos M."/>
            <person name="Crook M."/>
            <person name="Gross E."/>
            <person name="Simon M.F."/>
            <person name="Bueno dos Reis Junior F."/>
            <person name="Poole P.S."/>
            <person name="Venter S.N."/>
            <person name="James E.K."/>
        </authorList>
    </citation>
    <scope>NUCLEOTIDE SEQUENCE [LARGE SCALE GENOMIC DNA]</scope>
    <source>
        <strain evidence="2 3">JPY 581</strain>
    </source>
</reference>
<comment type="caution">
    <text evidence="2">The sequence shown here is derived from an EMBL/GenBank/DDBJ whole genome shotgun (WGS) entry which is preliminary data.</text>
</comment>
<organism evidence="2 3">
    <name type="scientific">Trinickia symbiotica</name>
    <dbReference type="NCBI Taxonomy" id="863227"/>
    <lineage>
        <taxon>Bacteria</taxon>
        <taxon>Pseudomonadati</taxon>
        <taxon>Pseudomonadota</taxon>
        <taxon>Betaproteobacteria</taxon>
        <taxon>Burkholderiales</taxon>
        <taxon>Burkholderiaceae</taxon>
        <taxon>Trinickia</taxon>
    </lineage>
</organism>
<dbReference type="EMBL" id="PNYC01000007">
    <property type="protein sequence ID" value="PMS36518.1"/>
    <property type="molecule type" value="Genomic_DNA"/>
</dbReference>
<dbReference type="Proteomes" id="UP000235777">
    <property type="component" value="Unassembled WGS sequence"/>
</dbReference>